<dbReference type="AlphaFoldDB" id="A0A3D8SS75"/>
<dbReference type="EMBL" id="PDLM01000001">
    <property type="protein sequence ID" value="RDW89166.1"/>
    <property type="molecule type" value="Genomic_DNA"/>
</dbReference>
<feature type="compositionally biased region" description="Low complexity" evidence="1">
    <location>
        <begin position="1"/>
        <end position="12"/>
    </location>
</feature>
<accession>A0A3D8SS75</accession>
<dbReference type="Proteomes" id="UP000256645">
    <property type="component" value="Unassembled WGS sequence"/>
</dbReference>
<feature type="compositionally biased region" description="Polar residues" evidence="1">
    <location>
        <begin position="13"/>
        <end position="26"/>
    </location>
</feature>
<evidence type="ECO:0000313" key="3">
    <source>
        <dbReference type="Proteomes" id="UP000256645"/>
    </source>
</evidence>
<keyword evidence="3" id="KW-1185">Reference proteome</keyword>
<evidence type="ECO:0008006" key="4">
    <source>
        <dbReference type="Google" id="ProtNLM"/>
    </source>
</evidence>
<comment type="caution">
    <text evidence="2">The sequence shown here is derived from an EMBL/GenBank/DDBJ whole genome shotgun (WGS) entry which is preliminary data.</text>
</comment>
<gene>
    <name evidence="2" type="ORF">BP6252_01198</name>
</gene>
<proteinExistence type="predicted"/>
<organism evidence="2 3">
    <name type="scientific">Coleophoma cylindrospora</name>
    <dbReference type="NCBI Taxonomy" id="1849047"/>
    <lineage>
        <taxon>Eukaryota</taxon>
        <taxon>Fungi</taxon>
        <taxon>Dikarya</taxon>
        <taxon>Ascomycota</taxon>
        <taxon>Pezizomycotina</taxon>
        <taxon>Leotiomycetes</taxon>
        <taxon>Helotiales</taxon>
        <taxon>Dermateaceae</taxon>
        <taxon>Coleophoma</taxon>
    </lineage>
</organism>
<dbReference type="OrthoDB" id="10331420at2759"/>
<evidence type="ECO:0000256" key="1">
    <source>
        <dbReference type="SAM" id="MobiDB-lite"/>
    </source>
</evidence>
<feature type="region of interest" description="Disordered" evidence="1">
    <location>
        <begin position="1"/>
        <end position="37"/>
    </location>
</feature>
<reference evidence="2 3" key="1">
    <citation type="journal article" date="2018" name="IMA Fungus">
        <title>IMA Genome-F 9: Draft genome sequence of Annulohypoxylon stygium, Aspergillus mulundensis, Berkeleyomyces basicola (syn. Thielaviopsis basicola), Ceratocystis smalleyi, two Cercospora beticola strains, Coleophoma cylindrospora, Fusarium fracticaudum, Phialophora cf. hyalina, and Morchella septimelata.</title>
        <authorList>
            <person name="Wingfield B.D."/>
            <person name="Bills G.F."/>
            <person name="Dong Y."/>
            <person name="Huang W."/>
            <person name="Nel W.J."/>
            <person name="Swalarsk-Parry B.S."/>
            <person name="Vaghefi N."/>
            <person name="Wilken P.M."/>
            <person name="An Z."/>
            <person name="de Beer Z.W."/>
            <person name="De Vos L."/>
            <person name="Chen L."/>
            <person name="Duong T.A."/>
            <person name="Gao Y."/>
            <person name="Hammerbacher A."/>
            <person name="Kikkert J.R."/>
            <person name="Li Y."/>
            <person name="Li H."/>
            <person name="Li K."/>
            <person name="Li Q."/>
            <person name="Liu X."/>
            <person name="Ma X."/>
            <person name="Naidoo K."/>
            <person name="Pethybridge S.J."/>
            <person name="Sun J."/>
            <person name="Steenkamp E.T."/>
            <person name="van der Nest M.A."/>
            <person name="van Wyk S."/>
            <person name="Wingfield M.J."/>
            <person name="Xiong C."/>
            <person name="Yue Q."/>
            <person name="Zhang X."/>
        </authorList>
    </citation>
    <scope>NUCLEOTIDE SEQUENCE [LARGE SCALE GENOMIC DNA]</scope>
    <source>
        <strain evidence="2 3">BP6252</strain>
    </source>
</reference>
<evidence type="ECO:0000313" key="2">
    <source>
        <dbReference type="EMBL" id="RDW89166.1"/>
    </source>
</evidence>
<protein>
    <recommendedName>
        <fullName evidence="4">Ubiquitin-like domain-containing protein</fullName>
    </recommendedName>
</protein>
<name>A0A3D8SS75_9HELO</name>
<sequence>MYKPSSPSASAPYTANQATSPTNPKPTGSPIRPLPRTSDYPCIRIILRRTSTEEERSVGCRPSTRVKAIKNWAATNFKIARGDVGIFINDVPNRPLRPEEKEEDALESDEDLDEFEIEDGWTLYVRDLRTNT</sequence>